<dbReference type="Pfam" id="PF03852">
    <property type="entry name" value="Vsr"/>
    <property type="match status" value="1"/>
</dbReference>
<dbReference type="SUPFAM" id="SSF52980">
    <property type="entry name" value="Restriction endonuclease-like"/>
    <property type="match status" value="1"/>
</dbReference>
<evidence type="ECO:0000256" key="3">
    <source>
        <dbReference type="ARBA" id="ARBA00022763"/>
    </source>
</evidence>
<dbReference type="Gene3D" id="3.40.960.10">
    <property type="entry name" value="VSR Endonuclease"/>
    <property type="match status" value="1"/>
</dbReference>
<dbReference type="InterPro" id="IPR004603">
    <property type="entry name" value="DNA_mismatch_endonuc_vsr"/>
</dbReference>
<evidence type="ECO:0000256" key="6">
    <source>
        <dbReference type="ARBA" id="ARBA00029466"/>
    </source>
</evidence>
<reference evidence="7 8" key="1">
    <citation type="submission" date="2019-08" db="EMBL/GenBank/DDBJ databases">
        <title>Subclass B2 metallo-beta lactamase from Pseudomonas synxantha.</title>
        <authorList>
            <person name="Poirel L."/>
            <person name="Palmieri M."/>
            <person name="Masseron A."/>
            <person name="Perreten V."/>
            <person name="Nordman P."/>
        </authorList>
    </citation>
    <scope>NUCLEOTIDE SEQUENCE [LARGE SCALE GENOMIC DNA]</scope>
    <source>
        <strain evidence="7 8">MCP106</strain>
    </source>
</reference>
<sequence>MVDVLTPEQRHLNMSRIRGRDTKPEMLIRHGLHARGFRYRLQDRKLPGRPDLVFPRYHAVVFINGCFWHGHGCPMFKLPVTRQEFWATKIASNRARDERATTALLELGWRVANVWECSIRGPAKLTGDEVITRCQTFLLSKELTLIDISGAARAHEENQQ</sequence>
<keyword evidence="5" id="KW-0234">DNA repair</keyword>
<dbReference type="Proteomes" id="UP000324029">
    <property type="component" value="Unassembled WGS sequence"/>
</dbReference>
<dbReference type="InterPro" id="IPR011335">
    <property type="entry name" value="Restrct_endonuc-II-like"/>
</dbReference>
<evidence type="ECO:0000256" key="1">
    <source>
        <dbReference type="ARBA" id="ARBA00022722"/>
    </source>
</evidence>
<dbReference type="GO" id="GO:0016787">
    <property type="term" value="F:hydrolase activity"/>
    <property type="evidence" value="ECO:0007669"/>
    <property type="project" value="UniProtKB-KW"/>
</dbReference>
<comment type="similarity">
    <text evidence="6">Belongs to the Vsr family.</text>
</comment>
<gene>
    <name evidence="7" type="primary">vsr</name>
    <name evidence="7" type="ORF">FXO26_04595</name>
</gene>
<dbReference type="CDD" id="cd00221">
    <property type="entry name" value="Vsr"/>
    <property type="match status" value="1"/>
</dbReference>
<name>A0A5D3GLC6_9PSED</name>
<keyword evidence="1" id="KW-0540">Nuclease</keyword>
<evidence type="ECO:0000256" key="4">
    <source>
        <dbReference type="ARBA" id="ARBA00022801"/>
    </source>
</evidence>
<evidence type="ECO:0000313" key="8">
    <source>
        <dbReference type="Proteomes" id="UP000324029"/>
    </source>
</evidence>
<organism evidence="7 8">
    <name type="scientific">Pseudomonas synxantha</name>
    <dbReference type="NCBI Taxonomy" id="47883"/>
    <lineage>
        <taxon>Bacteria</taxon>
        <taxon>Pseudomonadati</taxon>
        <taxon>Pseudomonadota</taxon>
        <taxon>Gammaproteobacteria</taxon>
        <taxon>Pseudomonadales</taxon>
        <taxon>Pseudomonadaceae</taxon>
        <taxon>Pseudomonas</taxon>
    </lineage>
</organism>
<keyword evidence="2 7" id="KW-0255">Endonuclease</keyword>
<dbReference type="RefSeq" id="WP_081782083.1">
    <property type="nucleotide sequence ID" value="NZ_VSRO01000001.1"/>
</dbReference>
<reference evidence="7 8" key="2">
    <citation type="submission" date="2019-08" db="EMBL/GenBank/DDBJ databases">
        <authorList>
            <person name="Brilhante M."/>
            <person name="Perreten V."/>
        </authorList>
    </citation>
    <scope>NUCLEOTIDE SEQUENCE [LARGE SCALE GENOMIC DNA]</scope>
    <source>
        <strain evidence="7 8">MCP106</strain>
    </source>
</reference>
<evidence type="ECO:0000256" key="5">
    <source>
        <dbReference type="ARBA" id="ARBA00023204"/>
    </source>
</evidence>
<dbReference type="GO" id="GO:0006298">
    <property type="term" value="P:mismatch repair"/>
    <property type="evidence" value="ECO:0007669"/>
    <property type="project" value="InterPro"/>
</dbReference>
<dbReference type="AlphaFoldDB" id="A0A5D3GLC6"/>
<evidence type="ECO:0000313" key="7">
    <source>
        <dbReference type="EMBL" id="TYK60398.1"/>
    </source>
</evidence>
<dbReference type="GO" id="GO:0004519">
    <property type="term" value="F:endonuclease activity"/>
    <property type="evidence" value="ECO:0007669"/>
    <property type="project" value="UniProtKB-KW"/>
</dbReference>
<evidence type="ECO:0000256" key="2">
    <source>
        <dbReference type="ARBA" id="ARBA00022759"/>
    </source>
</evidence>
<proteinExistence type="inferred from homology"/>
<accession>A0A5D3GLC6</accession>
<dbReference type="NCBIfam" id="TIGR00632">
    <property type="entry name" value="vsr"/>
    <property type="match status" value="1"/>
</dbReference>
<comment type="caution">
    <text evidence="7">The sequence shown here is derived from an EMBL/GenBank/DDBJ whole genome shotgun (WGS) entry which is preliminary data.</text>
</comment>
<keyword evidence="3" id="KW-0227">DNA damage</keyword>
<protein>
    <submittedName>
        <fullName evidence="7">DNA mismatch endonuclease Vsr</fullName>
    </submittedName>
</protein>
<keyword evidence="4" id="KW-0378">Hydrolase</keyword>
<dbReference type="EMBL" id="VSRO01000001">
    <property type="protein sequence ID" value="TYK60398.1"/>
    <property type="molecule type" value="Genomic_DNA"/>
</dbReference>